<dbReference type="Gene3D" id="2.30.40.10">
    <property type="entry name" value="Urease, subunit C, domain 1"/>
    <property type="match status" value="1"/>
</dbReference>
<evidence type="ECO:0000313" key="4">
    <source>
        <dbReference type="Proteomes" id="UP001302477"/>
    </source>
</evidence>
<sequence>MSYATSHTRSRVTRFARPLLLAAMAAMPLAAPALASAEEVWIKAGQLLDVRSGKLLAEQVIRVEDGVIRSVGRDAIPEGAKVIDFSDSTVLPGLIDAHVHLGADAYSGAYSFVTISVPSQSITATANALTTLKAGFTTVRSAGENSYVDVALRDAIAKGEVPGPRILAAGNFLGMTGGHCDTNLLAQEFKHRDEGVADGPWALRAKVRENAKYGVDVIKFCASGGVMTKGDHPGTQELTFEEMSAMVDEAHRMGKKILAHAHGADAIKTAIRAGVDSIEHASLIDAEGIRLAKQSGVALVMDIYNDEFIREEGRKAGLLEETLEKEKLVAEAQRENFRRAHRAGVKLAYGTDAGVYPHGQNARQLSWMVKYGMSPAEAIRAATLDAAALLGLESDIGSLEAGKRADLIAVKGNPLVDVAVLEQVDTVVQSGRVTVIN</sequence>
<name>A0AAU0N6M5_9GAMM</name>
<dbReference type="InterPro" id="IPR032466">
    <property type="entry name" value="Metal_Hydrolase"/>
</dbReference>
<dbReference type="AlphaFoldDB" id="A0AAU0N6M5"/>
<feature type="domain" description="Amidohydrolase-related" evidence="2">
    <location>
        <begin position="89"/>
        <end position="433"/>
    </location>
</feature>
<feature type="chain" id="PRO_5043412114" evidence="1">
    <location>
        <begin position="36"/>
        <end position="437"/>
    </location>
</feature>
<protein>
    <submittedName>
        <fullName evidence="3">Amidohydrolase family protein</fullName>
    </submittedName>
</protein>
<dbReference type="InterPro" id="IPR006680">
    <property type="entry name" value="Amidohydro-rel"/>
</dbReference>
<dbReference type="InterPro" id="IPR011059">
    <property type="entry name" value="Metal-dep_hydrolase_composite"/>
</dbReference>
<proteinExistence type="predicted"/>
<dbReference type="Gene3D" id="3.20.20.140">
    <property type="entry name" value="Metal-dependent hydrolases"/>
    <property type="match status" value="1"/>
</dbReference>
<dbReference type="GO" id="GO:0016810">
    <property type="term" value="F:hydrolase activity, acting on carbon-nitrogen (but not peptide) bonds"/>
    <property type="evidence" value="ECO:0007669"/>
    <property type="project" value="InterPro"/>
</dbReference>
<dbReference type="InterPro" id="IPR051781">
    <property type="entry name" value="Metallo-dep_Hydrolase"/>
</dbReference>
<evidence type="ECO:0000259" key="2">
    <source>
        <dbReference type="Pfam" id="PF01979"/>
    </source>
</evidence>
<evidence type="ECO:0000313" key="3">
    <source>
        <dbReference type="EMBL" id="WOX07221.1"/>
    </source>
</evidence>
<keyword evidence="1" id="KW-0732">Signal</keyword>
<dbReference type="SUPFAM" id="SSF51556">
    <property type="entry name" value="Metallo-dependent hydrolases"/>
    <property type="match status" value="1"/>
</dbReference>
<dbReference type="Proteomes" id="UP001302477">
    <property type="component" value="Chromosome"/>
</dbReference>
<reference evidence="3 4" key="1">
    <citation type="submission" date="2023-10" db="EMBL/GenBank/DDBJ databases">
        <title>Description of Microbulbifer bruguierae sp. nov., isolated from the sediments of mangrove plant Bruguiera sexangula and comparative genomic analyses of the genus Microbulbifer.</title>
        <authorList>
            <person name="Long M."/>
        </authorList>
    </citation>
    <scope>NUCLEOTIDE SEQUENCE [LARGE SCALE GENOMIC DNA]</scope>
    <source>
        <strain evidence="3 4">SPO729</strain>
    </source>
</reference>
<dbReference type="SUPFAM" id="SSF51338">
    <property type="entry name" value="Composite domain of metallo-dependent hydrolases"/>
    <property type="match status" value="1"/>
</dbReference>
<dbReference type="CDD" id="cd01299">
    <property type="entry name" value="Met_dep_hydrolase_A"/>
    <property type="match status" value="1"/>
</dbReference>
<dbReference type="RefSeq" id="WP_318955650.1">
    <property type="nucleotide sequence ID" value="NZ_CP137555.1"/>
</dbReference>
<evidence type="ECO:0000256" key="1">
    <source>
        <dbReference type="SAM" id="SignalP"/>
    </source>
</evidence>
<dbReference type="PANTHER" id="PTHR43135">
    <property type="entry name" value="ALPHA-D-RIBOSE 1-METHYLPHOSPHONATE 5-TRIPHOSPHATE DIPHOSPHATASE"/>
    <property type="match status" value="1"/>
</dbReference>
<dbReference type="EMBL" id="CP137555">
    <property type="protein sequence ID" value="WOX07221.1"/>
    <property type="molecule type" value="Genomic_DNA"/>
</dbReference>
<dbReference type="Pfam" id="PF01979">
    <property type="entry name" value="Amidohydro_1"/>
    <property type="match status" value="1"/>
</dbReference>
<accession>A0AAU0N6M5</accession>
<organism evidence="3 4">
    <name type="scientific">Microbulbifer pacificus</name>
    <dbReference type="NCBI Taxonomy" id="407164"/>
    <lineage>
        <taxon>Bacteria</taxon>
        <taxon>Pseudomonadati</taxon>
        <taxon>Pseudomonadota</taxon>
        <taxon>Gammaproteobacteria</taxon>
        <taxon>Cellvibrionales</taxon>
        <taxon>Microbulbiferaceae</taxon>
        <taxon>Microbulbifer</taxon>
    </lineage>
</organism>
<dbReference type="PANTHER" id="PTHR43135:SF3">
    <property type="entry name" value="ALPHA-D-RIBOSE 1-METHYLPHOSPHONATE 5-TRIPHOSPHATE DIPHOSPHATASE"/>
    <property type="match status" value="1"/>
</dbReference>
<gene>
    <name evidence="3" type="ORF">R5R33_08815</name>
</gene>
<dbReference type="InterPro" id="IPR057744">
    <property type="entry name" value="OTAase-like"/>
</dbReference>
<feature type="signal peptide" evidence="1">
    <location>
        <begin position="1"/>
        <end position="35"/>
    </location>
</feature>
<dbReference type="KEGG" id="mpaf:R5R33_08815"/>
<keyword evidence="4" id="KW-1185">Reference proteome</keyword>